<dbReference type="AlphaFoldDB" id="A0A2A2IG92"/>
<sequence>MGKIKVTKKQAKILDYFKKNYERTMGDLTYGNFYLALCDGYEVEPEFEIGEFTKINNDELNLTRKILSIYQINKTKFADLESAEQIPISMLIKLSPEEIKQEREWRWWNKHDRKIGELRKGDTLISNTGCLFFVRDSNGIAATVTNATTTQRSEATINIKTYFNDGAKVHCFAEGRLDLNVDE</sequence>
<proteinExistence type="predicted"/>
<protein>
    <submittedName>
        <fullName evidence="1">Uncharacterized protein</fullName>
    </submittedName>
</protein>
<organism evidence="1 2">
    <name type="scientific">Virgibacillus profundi</name>
    <dbReference type="NCBI Taxonomy" id="2024555"/>
    <lineage>
        <taxon>Bacteria</taxon>
        <taxon>Bacillati</taxon>
        <taxon>Bacillota</taxon>
        <taxon>Bacilli</taxon>
        <taxon>Bacillales</taxon>
        <taxon>Bacillaceae</taxon>
        <taxon>Virgibacillus</taxon>
    </lineage>
</organism>
<accession>A0A2A2IG92</accession>
<dbReference type="RefSeq" id="WP_095654938.1">
    <property type="nucleotide sequence ID" value="NZ_NPOA01000004.1"/>
</dbReference>
<reference evidence="1 2" key="1">
    <citation type="submission" date="2017-08" db="EMBL/GenBank/DDBJ databases">
        <title>Virgibacillus indicus sp. nov. and Virgibacillus profoundi sp. nov, two moderately halophilic bacteria isolated from marine sediment by using the Microfluidic Streak Plate.</title>
        <authorList>
            <person name="Xu B."/>
            <person name="Hu B."/>
            <person name="Wang J."/>
            <person name="Zhu Y."/>
            <person name="Huang L."/>
            <person name="Du W."/>
            <person name="Huang Y."/>
        </authorList>
    </citation>
    <scope>NUCLEOTIDE SEQUENCE [LARGE SCALE GENOMIC DNA]</scope>
    <source>
        <strain evidence="1 2">IO3-P3-H5</strain>
    </source>
</reference>
<evidence type="ECO:0000313" key="1">
    <source>
        <dbReference type="EMBL" id="PAV30336.1"/>
    </source>
</evidence>
<gene>
    <name evidence="1" type="ORF">CIL05_07650</name>
</gene>
<keyword evidence="2" id="KW-1185">Reference proteome</keyword>
<dbReference type="OrthoDB" id="2968318at2"/>
<comment type="caution">
    <text evidence="1">The sequence shown here is derived from an EMBL/GenBank/DDBJ whole genome shotgun (WGS) entry which is preliminary data.</text>
</comment>
<name>A0A2A2IG92_9BACI</name>
<evidence type="ECO:0000313" key="2">
    <source>
        <dbReference type="Proteomes" id="UP000218887"/>
    </source>
</evidence>
<dbReference type="EMBL" id="NPOA01000004">
    <property type="protein sequence ID" value="PAV30336.1"/>
    <property type="molecule type" value="Genomic_DNA"/>
</dbReference>
<dbReference type="Proteomes" id="UP000218887">
    <property type="component" value="Unassembled WGS sequence"/>
</dbReference>